<protein>
    <submittedName>
        <fullName evidence="2">DUF3068 domain-containing protein</fullName>
    </submittedName>
</protein>
<keyword evidence="1" id="KW-1133">Transmembrane helix</keyword>
<organism evidence="2 3">
    <name type="scientific">Streptomonospora algeriensis</name>
    <dbReference type="NCBI Taxonomy" id="995084"/>
    <lineage>
        <taxon>Bacteria</taxon>
        <taxon>Bacillati</taxon>
        <taxon>Actinomycetota</taxon>
        <taxon>Actinomycetes</taxon>
        <taxon>Streptosporangiales</taxon>
        <taxon>Nocardiopsidaceae</taxon>
        <taxon>Streptomonospora</taxon>
    </lineage>
</organism>
<evidence type="ECO:0000313" key="2">
    <source>
        <dbReference type="EMBL" id="MFD0802786.1"/>
    </source>
</evidence>
<evidence type="ECO:0000256" key="1">
    <source>
        <dbReference type="SAM" id="Phobius"/>
    </source>
</evidence>
<dbReference type="EMBL" id="JBHTHR010000597">
    <property type="protein sequence ID" value="MFD0802786.1"/>
    <property type="molecule type" value="Genomic_DNA"/>
</dbReference>
<dbReference type="Pfam" id="PF11271">
    <property type="entry name" value="PorA"/>
    <property type="match status" value="1"/>
</dbReference>
<reference evidence="3" key="1">
    <citation type="journal article" date="2019" name="Int. J. Syst. Evol. Microbiol.">
        <title>The Global Catalogue of Microorganisms (GCM) 10K type strain sequencing project: providing services to taxonomists for standard genome sequencing and annotation.</title>
        <authorList>
            <consortium name="The Broad Institute Genomics Platform"/>
            <consortium name="The Broad Institute Genome Sequencing Center for Infectious Disease"/>
            <person name="Wu L."/>
            <person name="Ma J."/>
        </authorList>
    </citation>
    <scope>NUCLEOTIDE SEQUENCE [LARGE SCALE GENOMIC DNA]</scope>
    <source>
        <strain evidence="3">CCUG 63369</strain>
    </source>
</reference>
<feature type="transmembrane region" description="Helical" evidence="1">
    <location>
        <begin position="265"/>
        <end position="284"/>
    </location>
</feature>
<accession>A0ABW3BIL6</accession>
<evidence type="ECO:0000313" key="3">
    <source>
        <dbReference type="Proteomes" id="UP001596956"/>
    </source>
</evidence>
<name>A0ABW3BIL6_9ACTN</name>
<gene>
    <name evidence="2" type="ORF">ACFQZU_15865</name>
</gene>
<dbReference type="InterPro" id="IPR021424">
    <property type="entry name" value="PorA"/>
</dbReference>
<dbReference type="Proteomes" id="UP001596956">
    <property type="component" value="Unassembled WGS sequence"/>
</dbReference>
<comment type="caution">
    <text evidence="2">The sequence shown here is derived from an EMBL/GenBank/DDBJ whole genome shotgun (WGS) entry which is preliminary data.</text>
</comment>
<sequence length="307" mass="33744">MFLLTSALLLRSYVADELEKIPARIELTMRLTDDSAAYLDGGTWEVVRDVPVERLTEVSGSFAPGSTDWTTWQMSTAVSSRGTPLAHSERRVVVDRETGTAANCCGEYVDGDRRVRQAGLVLQWPAGGSWDEYPFYDADIRAAPPMVFDGNATVGGLFARRYVQTVEAAQVPGSARPVPARALGRERSGTVQANRWLELERTYWVEPVTGRVVDAREVRRETLRPKDGRGERLLLDADLQMTEELVAAKVRAAEQERTLLLAARSWLPVALGSAGGALLVFAVVRELRARRAAAEDADGRGIDFKLG</sequence>
<keyword evidence="1" id="KW-0812">Transmembrane</keyword>
<proteinExistence type="predicted"/>
<keyword evidence="1" id="KW-0472">Membrane</keyword>
<keyword evidence="3" id="KW-1185">Reference proteome</keyword>